<dbReference type="AlphaFoldDB" id="A0A128EBS4"/>
<reference evidence="2 3" key="1">
    <citation type="submission" date="2016-02" db="EMBL/GenBank/DDBJ databases">
        <authorList>
            <consortium name="Pathogen Informatics"/>
        </authorList>
    </citation>
    <scope>NUCLEOTIDE SEQUENCE [LARGE SCALE GENOMIC DNA]</scope>
    <source>
        <strain evidence="2 3">RC20</strain>
    </source>
</reference>
<dbReference type="OrthoDB" id="9766163at2"/>
<evidence type="ECO:0000313" key="2">
    <source>
        <dbReference type="EMBL" id="CZE46710.1"/>
    </source>
</evidence>
<evidence type="ECO:0000259" key="1">
    <source>
        <dbReference type="Pfam" id="PF05670"/>
    </source>
</evidence>
<accession>A0A128EBS4</accession>
<dbReference type="RefSeq" id="WP_075493038.1">
    <property type="nucleotide sequence ID" value="NZ_CP053844.1"/>
</dbReference>
<dbReference type="EMBL" id="FIZP01000001">
    <property type="protein sequence ID" value="CZE46710.1"/>
    <property type="molecule type" value="Genomic_DNA"/>
</dbReference>
<organism evidence="2 3">
    <name type="scientific">Campylobacter geochelonis</name>
    <dbReference type="NCBI Taxonomy" id="1780362"/>
    <lineage>
        <taxon>Bacteria</taxon>
        <taxon>Pseudomonadati</taxon>
        <taxon>Campylobacterota</taxon>
        <taxon>Epsilonproteobacteria</taxon>
        <taxon>Campylobacterales</taxon>
        <taxon>Campylobacteraceae</taxon>
        <taxon>Campylobacter</taxon>
    </lineage>
</organism>
<dbReference type="InterPro" id="IPR008532">
    <property type="entry name" value="NFACT_RNA-bd"/>
</dbReference>
<sequence>MKYHILTQIQTYLQKYKKITNIKRVGDTLILAEFDGSNRLFFDLNKSNSNIHKNENFIITKDYKAPFDVILQKRFNSSSIDKIEVLENNRVLKIQVSHSGSYKKLVSAIYFEFTGRFTNIIIVDENGVILEALRHYENEQRVVKVGKTLELLKPFEIKEKQSDKIGNFDEFFKAEFDKQNLEKLQTVRTSKLNLIDKKLENLHKNLNSLDSKDELLQKSEELNQKGMILTANLHNLDEFKREFELLDFNENRVKFNLKDNPKTAAKELFNESKKLKQKALGINLESANLLQKIEFFSNLKQMIEQSNSSEELNILLPKTSAKKELNKEFDNIENFYIKEFKISVGKNEKGNISLLKDAKKNDFWFHLKDLPSAHVIVKTNKQSLSEDIINFAAKLCVNMSVKASGNYLVDYTKKENVKVVDGAFVNYVKYATISVLKP</sequence>
<keyword evidence="3" id="KW-1185">Reference proteome</keyword>
<dbReference type="Pfam" id="PF05833">
    <property type="entry name" value="NFACT_N"/>
    <property type="match status" value="2"/>
</dbReference>
<proteinExistence type="predicted"/>
<dbReference type="Proteomes" id="UP000069632">
    <property type="component" value="Unassembled WGS sequence"/>
</dbReference>
<evidence type="ECO:0000313" key="3">
    <source>
        <dbReference type="Proteomes" id="UP000069632"/>
    </source>
</evidence>
<feature type="domain" description="NFACT RNA-binding" evidence="1">
    <location>
        <begin position="340"/>
        <end position="418"/>
    </location>
</feature>
<gene>
    <name evidence="2" type="ORF">ERS672216_00515</name>
</gene>
<name>A0A128EBS4_9BACT</name>
<dbReference type="Gene3D" id="2.30.310.10">
    <property type="entry name" value="ibrinogen binding protein from staphylococcus aureus domain"/>
    <property type="match status" value="1"/>
</dbReference>
<dbReference type="Pfam" id="PF05670">
    <property type="entry name" value="NFACT-R_1"/>
    <property type="match status" value="1"/>
</dbReference>
<protein>
    <submittedName>
        <fullName evidence="2">Putative fibronectin/fibrinogen-binding protein</fullName>
    </submittedName>
</protein>